<evidence type="ECO:0000313" key="2">
    <source>
        <dbReference type="EMBL" id="KAF3508936.1"/>
    </source>
</evidence>
<accession>A0A8S9NYX2</accession>
<organism evidence="2 3">
    <name type="scientific">Brassica cretica</name>
    <name type="common">Mustard</name>
    <dbReference type="NCBI Taxonomy" id="69181"/>
    <lineage>
        <taxon>Eukaryota</taxon>
        <taxon>Viridiplantae</taxon>
        <taxon>Streptophyta</taxon>
        <taxon>Embryophyta</taxon>
        <taxon>Tracheophyta</taxon>
        <taxon>Spermatophyta</taxon>
        <taxon>Magnoliopsida</taxon>
        <taxon>eudicotyledons</taxon>
        <taxon>Gunneridae</taxon>
        <taxon>Pentapetalae</taxon>
        <taxon>rosids</taxon>
        <taxon>malvids</taxon>
        <taxon>Brassicales</taxon>
        <taxon>Brassicaceae</taxon>
        <taxon>Brassiceae</taxon>
        <taxon>Brassica</taxon>
    </lineage>
</organism>
<evidence type="ECO:0000313" key="3">
    <source>
        <dbReference type="Proteomes" id="UP000712600"/>
    </source>
</evidence>
<gene>
    <name evidence="2" type="ORF">F2Q69_00007458</name>
</gene>
<name>A0A8S9NYX2_BRACR</name>
<feature type="region of interest" description="Disordered" evidence="1">
    <location>
        <begin position="113"/>
        <end position="224"/>
    </location>
</feature>
<feature type="compositionally biased region" description="Polar residues" evidence="1">
    <location>
        <begin position="1"/>
        <end position="12"/>
    </location>
</feature>
<dbReference type="AlphaFoldDB" id="A0A8S9NYX2"/>
<sequence length="224" mass="24198">MAEAASENNASDVTPEGDNTMDDQQESRTEQRLSETIPRKNICSEPGAAQPVPEPKAVDSSTSCPFAYSCSTRRDEGSSDDDAAVAPGSANPRESVESASHMCQMDVQIAQTAESVKRHQRTLPGKTNNNPKECNTVALRSGRTLPVAVPKKLSAAEKGKQKEVENPQSEAVPLSDEDTEQPAETDPTPAATPVEHVPSREYTPKVPYPVPAKPSRKDREETKF</sequence>
<dbReference type="Proteomes" id="UP000712600">
    <property type="component" value="Unassembled WGS sequence"/>
</dbReference>
<reference evidence="2" key="1">
    <citation type="submission" date="2019-12" db="EMBL/GenBank/DDBJ databases">
        <title>Genome sequencing and annotation of Brassica cretica.</title>
        <authorList>
            <person name="Studholme D.J."/>
            <person name="Sarris P."/>
        </authorList>
    </citation>
    <scope>NUCLEOTIDE SEQUENCE</scope>
    <source>
        <strain evidence="2">PFS-109/04</strain>
        <tissue evidence="2">Leaf</tissue>
    </source>
</reference>
<feature type="compositionally biased region" description="Basic and acidic residues" evidence="1">
    <location>
        <begin position="154"/>
        <end position="165"/>
    </location>
</feature>
<evidence type="ECO:0000256" key="1">
    <source>
        <dbReference type="SAM" id="MobiDB-lite"/>
    </source>
</evidence>
<proteinExistence type="predicted"/>
<comment type="caution">
    <text evidence="2">The sequence shown here is derived from an EMBL/GenBank/DDBJ whole genome shotgun (WGS) entry which is preliminary data.</text>
</comment>
<feature type="region of interest" description="Disordered" evidence="1">
    <location>
        <begin position="1"/>
        <end position="101"/>
    </location>
</feature>
<dbReference type="EMBL" id="QGKX02001521">
    <property type="protein sequence ID" value="KAF3508936.1"/>
    <property type="molecule type" value="Genomic_DNA"/>
</dbReference>
<protein>
    <submittedName>
        <fullName evidence="2">Uncharacterized protein</fullName>
    </submittedName>
</protein>
<feature type="compositionally biased region" description="Basic and acidic residues" evidence="1">
    <location>
        <begin position="215"/>
        <end position="224"/>
    </location>
</feature>
<feature type="compositionally biased region" description="Low complexity" evidence="1">
    <location>
        <begin position="184"/>
        <end position="193"/>
    </location>
</feature>